<organism evidence="1 2">
    <name type="scientific">Penicillium solitum</name>
    <dbReference type="NCBI Taxonomy" id="60172"/>
    <lineage>
        <taxon>Eukaryota</taxon>
        <taxon>Fungi</taxon>
        <taxon>Dikarya</taxon>
        <taxon>Ascomycota</taxon>
        <taxon>Pezizomycotina</taxon>
        <taxon>Eurotiomycetes</taxon>
        <taxon>Eurotiomycetidae</taxon>
        <taxon>Eurotiales</taxon>
        <taxon>Aspergillaceae</taxon>
        <taxon>Penicillium</taxon>
    </lineage>
</organism>
<comment type="caution">
    <text evidence="1">The sequence shown here is derived from an EMBL/GenBank/DDBJ whole genome shotgun (WGS) entry which is preliminary data.</text>
</comment>
<dbReference type="SUPFAM" id="SSF51230">
    <property type="entry name" value="Single hybrid motif"/>
    <property type="match status" value="1"/>
</dbReference>
<accession>A0A1V6RNG2</accession>
<sequence>MTGQTIPCFDQLGVKPDFSPNQPCLFRDFDQITLYRVQKEELERDMARFRSGSYKFQYEDITFDMAAHNRLLEQTKDEVAAFKSRQATAQVKMLALEKESMDRWMAEKAQNKIPVNEISLLRQDPDILTLYAPLDANVWKVNVADGDIVSSTQVVTILESNENGGRSFL</sequence>
<dbReference type="EMBL" id="MDYO01000001">
    <property type="protein sequence ID" value="OQE03150.1"/>
    <property type="molecule type" value="Genomic_DNA"/>
</dbReference>
<dbReference type="AlphaFoldDB" id="A0A1V6RNG2"/>
<gene>
    <name evidence="1" type="ORF">PENSOL_c001G01791</name>
</gene>
<reference evidence="2" key="1">
    <citation type="journal article" date="2017" name="Nat. Microbiol.">
        <title>Global analysis of biosynthetic gene clusters reveals vast potential of secondary metabolite production in Penicillium species.</title>
        <authorList>
            <person name="Nielsen J.C."/>
            <person name="Grijseels S."/>
            <person name="Prigent S."/>
            <person name="Ji B."/>
            <person name="Dainat J."/>
            <person name="Nielsen K.F."/>
            <person name="Frisvad J.C."/>
            <person name="Workman M."/>
            <person name="Nielsen J."/>
        </authorList>
    </citation>
    <scope>NUCLEOTIDE SEQUENCE [LARGE SCALE GENOMIC DNA]</scope>
    <source>
        <strain evidence="2">IBT 29525</strain>
    </source>
</reference>
<evidence type="ECO:0000313" key="2">
    <source>
        <dbReference type="Proteomes" id="UP000191612"/>
    </source>
</evidence>
<protein>
    <submittedName>
        <fullName evidence="1">Uncharacterized protein</fullName>
    </submittedName>
</protein>
<dbReference type="STRING" id="60172.A0A1V6RNG2"/>
<dbReference type="Proteomes" id="UP000191612">
    <property type="component" value="Unassembled WGS sequence"/>
</dbReference>
<proteinExistence type="predicted"/>
<keyword evidence="2" id="KW-1185">Reference proteome</keyword>
<name>A0A1V6RNG2_9EURO</name>
<evidence type="ECO:0000313" key="1">
    <source>
        <dbReference type="EMBL" id="OQE03150.1"/>
    </source>
</evidence>
<dbReference type="InterPro" id="IPR011053">
    <property type="entry name" value="Single_hybrid_motif"/>
</dbReference>
<dbReference type="Gene3D" id="2.40.50.100">
    <property type="match status" value="1"/>
</dbReference>